<evidence type="ECO:0000313" key="7">
    <source>
        <dbReference type="EMBL" id="CAH3156135.1"/>
    </source>
</evidence>
<organism evidence="7 8">
    <name type="scientific">Pocillopora meandrina</name>
    <dbReference type="NCBI Taxonomy" id="46732"/>
    <lineage>
        <taxon>Eukaryota</taxon>
        <taxon>Metazoa</taxon>
        <taxon>Cnidaria</taxon>
        <taxon>Anthozoa</taxon>
        <taxon>Hexacorallia</taxon>
        <taxon>Scleractinia</taxon>
        <taxon>Astrocoeniina</taxon>
        <taxon>Pocilloporidae</taxon>
        <taxon>Pocillopora</taxon>
    </lineage>
</organism>
<reference evidence="7 8" key="1">
    <citation type="submission" date="2022-05" db="EMBL/GenBank/DDBJ databases">
        <authorList>
            <consortium name="Genoscope - CEA"/>
            <person name="William W."/>
        </authorList>
    </citation>
    <scope>NUCLEOTIDE SEQUENCE [LARGE SCALE GENOMIC DNA]</scope>
</reference>
<evidence type="ECO:0000256" key="1">
    <source>
        <dbReference type="ARBA" id="ARBA00022723"/>
    </source>
</evidence>
<dbReference type="Pfam" id="PF06839">
    <property type="entry name" value="Zn_ribbon_GRF"/>
    <property type="match status" value="1"/>
</dbReference>
<accession>A0AAU9XRV5</accession>
<keyword evidence="2 4" id="KW-0863">Zinc-finger</keyword>
<dbReference type="PANTHER" id="PTHR33680:SF1">
    <property type="entry name" value="OS05G0489500 PROTEIN"/>
    <property type="match status" value="1"/>
</dbReference>
<dbReference type="PANTHER" id="PTHR33680">
    <property type="entry name" value="OS07G0190500 PROTEIN"/>
    <property type="match status" value="1"/>
</dbReference>
<keyword evidence="8" id="KW-1185">Reference proteome</keyword>
<feature type="region of interest" description="Disordered" evidence="5">
    <location>
        <begin position="1"/>
        <end position="24"/>
    </location>
</feature>
<dbReference type="Proteomes" id="UP001159428">
    <property type="component" value="Unassembled WGS sequence"/>
</dbReference>
<gene>
    <name evidence="7" type="ORF">PMEA_00029377</name>
</gene>
<comment type="caution">
    <text evidence="7">The sequence shown here is derived from an EMBL/GenBank/DDBJ whole genome shotgun (WGS) entry which is preliminary data.</text>
</comment>
<evidence type="ECO:0000256" key="5">
    <source>
        <dbReference type="SAM" id="MobiDB-lite"/>
    </source>
</evidence>
<evidence type="ECO:0000313" key="8">
    <source>
        <dbReference type="Proteomes" id="UP001159428"/>
    </source>
</evidence>
<dbReference type="AlphaFoldDB" id="A0AAU9XRV5"/>
<protein>
    <recommendedName>
        <fullName evidence="6">GRF-type domain-containing protein</fullName>
    </recommendedName>
</protein>
<keyword evidence="1" id="KW-0479">Metal-binding</keyword>
<sequence length="189" mass="22010">KKKHKKHKKKENMPPPSTLSQLQTTPAFAPNELLKEMGFDISSTTFTSSYSTVSPTTVTIMDEKKYDLNICLFHLCNLELFQAMSNMEWYMKFPFSRECGVFTHRNEQNSYMGVLNRKVYDTYRKLKGTVMCECNNQASLKVSNSPQNPGRPFFACRNKGGCRFFQWADVGFTKKNEQLQKLFKEYGRF</sequence>
<evidence type="ECO:0000256" key="4">
    <source>
        <dbReference type="PROSITE-ProRule" id="PRU01343"/>
    </source>
</evidence>
<name>A0AAU9XRV5_9CNID</name>
<evidence type="ECO:0000256" key="2">
    <source>
        <dbReference type="ARBA" id="ARBA00022771"/>
    </source>
</evidence>
<proteinExistence type="predicted"/>
<feature type="domain" description="GRF-type" evidence="6">
    <location>
        <begin position="132"/>
        <end position="171"/>
    </location>
</feature>
<dbReference type="PROSITE" id="PS51999">
    <property type="entry name" value="ZF_GRF"/>
    <property type="match status" value="1"/>
</dbReference>
<dbReference type="GO" id="GO:0008270">
    <property type="term" value="F:zinc ion binding"/>
    <property type="evidence" value="ECO:0007669"/>
    <property type="project" value="UniProtKB-KW"/>
</dbReference>
<feature type="non-terminal residue" evidence="7">
    <location>
        <position position="1"/>
    </location>
</feature>
<evidence type="ECO:0000259" key="6">
    <source>
        <dbReference type="PROSITE" id="PS51999"/>
    </source>
</evidence>
<feature type="compositionally biased region" description="Basic residues" evidence="5">
    <location>
        <begin position="1"/>
        <end position="10"/>
    </location>
</feature>
<keyword evidence="3" id="KW-0862">Zinc</keyword>
<dbReference type="InterPro" id="IPR010666">
    <property type="entry name" value="Znf_GRF"/>
</dbReference>
<dbReference type="EMBL" id="CALNXJ010000060">
    <property type="protein sequence ID" value="CAH3156135.1"/>
    <property type="molecule type" value="Genomic_DNA"/>
</dbReference>
<evidence type="ECO:0000256" key="3">
    <source>
        <dbReference type="ARBA" id="ARBA00022833"/>
    </source>
</evidence>